<comment type="caution">
    <text evidence="2">The sequence shown here is derived from an EMBL/GenBank/DDBJ whole genome shotgun (WGS) entry which is preliminary data.</text>
</comment>
<organism evidence="2 3">
    <name type="scientific">Deinococcus radiotolerans</name>
    <dbReference type="NCBI Taxonomy" id="1309407"/>
    <lineage>
        <taxon>Bacteria</taxon>
        <taxon>Thermotogati</taxon>
        <taxon>Deinococcota</taxon>
        <taxon>Deinococci</taxon>
        <taxon>Deinococcales</taxon>
        <taxon>Deinococcaceae</taxon>
        <taxon>Deinococcus</taxon>
    </lineage>
</organism>
<gene>
    <name evidence="2" type="ORF">GCM10010844_42230</name>
</gene>
<accession>A0ABQ2FRA0</accession>
<evidence type="ECO:0000313" key="3">
    <source>
        <dbReference type="Proteomes" id="UP000604341"/>
    </source>
</evidence>
<protein>
    <submittedName>
        <fullName evidence="2">Uncharacterized protein</fullName>
    </submittedName>
</protein>
<keyword evidence="1" id="KW-0812">Transmembrane</keyword>
<evidence type="ECO:0000313" key="2">
    <source>
        <dbReference type="EMBL" id="GGL18868.1"/>
    </source>
</evidence>
<dbReference type="Proteomes" id="UP000604341">
    <property type="component" value="Unassembled WGS sequence"/>
</dbReference>
<evidence type="ECO:0000256" key="1">
    <source>
        <dbReference type="SAM" id="Phobius"/>
    </source>
</evidence>
<keyword evidence="1" id="KW-1133">Transmembrane helix</keyword>
<proteinExistence type="predicted"/>
<sequence length="109" mass="11908">MNLGGVFGSVWPLYSQVNFWVTLLLTMLVWYGVAVGLAHALFGAGRRTPVDAAKQGMSLSLLLLFVALACGAYFLFRPADLVYMISICVTFLLLTLIVSAVFSRMGVER</sequence>
<reference evidence="3" key="1">
    <citation type="journal article" date="2019" name="Int. J. Syst. Evol. Microbiol.">
        <title>The Global Catalogue of Microorganisms (GCM) 10K type strain sequencing project: providing services to taxonomists for standard genome sequencing and annotation.</title>
        <authorList>
            <consortium name="The Broad Institute Genomics Platform"/>
            <consortium name="The Broad Institute Genome Sequencing Center for Infectious Disease"/>
            <person name="Wu L."/>
            <person name="Ma J."/>
        </authorList>
    </citation>
    <scope>NUCLEOTIDE SEQUENCE [LARGE SCALE GENOMIC DNA]</scope>
    <source>
        <strain evidence="3">JCM 19173</strain>
    </source>
</reference>
<dbReference type="RefSeq" id="WP_189070961.1">
    <property type="nucleotide sequence ID" value="NZ_BMPE01000029.1"/>
</dbReference>
<keyword evidence="1" id="KW-0472">Membrane</keyword>
<keyword evidence="3" id="KW-1185">Reference proteome</keyword>
<name>A0ABQ2FRA0_9DEIO</name>
<feature type="transmembrane region" description="Helical" evidence="1">
    <location>
        <begin position="20"/>
        <end position="44"/>
    </location>
</feature>
<dbReference type="EMBL" id="BMPE01000029">
    <property type="protein sequence ID" value="GGL18868.1"/>
    <property type="molecule type" value="Genomic_DNA"/>
</dbReference>
<feature type="transmembrane region" description="Helical" evidence="1">
    <location>
        <begin position="82"/>
        <end position="102"/>
    </location>
</feature>
<feature type="transmembrane region" description="Helical" evidence="1">
    <location>
        <begin position="56"/>
        <end position="76"/>
    </location>
</feature>